<feature type="signal peptide" evidence="1">
    <location>
        <begin position="1"/>
        <end position="27"/>
    </location>
</feature>
<organism evidence="2 3">
    <name type="scientific">Anabarilius grahami</name>
    <name type="common">Kanglang fish</name>
    <name type="synonym">Barilius grahami</name>
    <dbReference type="NCBI Taxonomy" id="495550"/>
    <lineage>
        <taxon>Eukaryota</taxon>
        <taxon>Metazoa</taxon>
        <taxon>Chordata</taxon>
        <taxon>Craniata</taxon>
        <taxon>Vertebrata</taxon>
        <taxon>Euteleostomi</taxon>
        <taxon>Actinopterygii</taxon>
        <taxon>Neopterygii</taxon>
        <taxon>Teleostei</taxon>
        <taxon>Ostariophysi</taxon>
        <taxon>Cypriniformes</taxon>
        <taxon>Xenocyprididae</taxon>
        <taxon>Xenocypridinae</taxon>
        <taxon>Xenocypridinae incertae sedis</taxon>
        <taxon>Anabarilius</taxon>
    </lineage>
</organism>
<protein>
    <submittedName>
        <fullName evidence="2">HEAT repeat-containing protein 6</fullName>
    </submittedName>
</protein>
<keyword evidence="3" id="KW-1185">Reference proteome</keyword>
<reference evidence="2 3" key="1">
    <citation type="submission" date="2018-10" db="EMBL/GenBank/DDBJ databases">
        <title>Genome assembly for a Yunnan-Guizhou Plateau 3E fish, Anabarilius grahami (Regan), and its evolutionary and genetic applications.</title>
        <authorList>
            <person name="Jiang W."/>
        </authorList>
    </citation>
    <scope>NUCLEOTIDE SEQUENCE [LARGE SCALE GENOMIC DNA]</scope>
    <source>
        <strain evidence="2">AG-KIZ</strain>
        <tissue evidence="2">Muscle</tissue>
    </source>
</reference>
<comment type="caution">
    <text evidence="2">The sequence shown here is derived from an EMBL/GenBank/DDBJ whole genome shotgun (WGS) entry which is preliminary data.</text>
</comment>
<evidence type="ECO:0000313" key="3">
    <source>
        <dbReference type="Proteomes" id="UP000281406"/>
    </source>
</evidence>
<evidence type="ECO:0000313" key="2">
    <source>
        <dbReference type="EMBL" id="ROL50832.1"/>
    </source>
</evidence>
<proteinExistence type="predicted"/>
<feature type="chain" id="PRO_5018123210" evidence="1">
    <location>
        <begin position="28"/>
        <end position="138"/>
    </location>
</feature>
<keyword evidence="1" id="KW-0732">Signal</keyword>
<dbReference type="AlphaFoldDB" id="A0A3N0YXS7"/>
<dbReference type="OrthoDB" id="10481384at2759"/>
<accession>A0A3N0YXS7</accession>
<gene>
    <name evidence="2" type="ORF">DPX16_15076</name>
</gene>
<dbReference type="EMBL" id="RJVU01019434">
    <property type="protein sequence ID" value="ROL50832.1"/>
    <property type="molecule type" value="Genomic_DNA"/>
</dbReference>
<sequence>MFILKVMNYTCKLLCRALLHLLSMCLPDDLPALRSSLSNQSGPVLQGFLVRYLGDKGVALVAGVDGPEEAGDYAAPEDGLMVLNETLTRLKGPLGENVLDGSEDLKTVVNFLEDVVRNFEEMKESDSKDSSIMLSTSP</sequence>
<dbReference type="Proteomes" id="UP000281406">
    <property type="component" value="Unassembled WGS sequence"/>
</dbReference>
<name>A0A3N0YXS7_ANAGA</name>
<evidence type="ECO:0000256" key="1">
    <source>
        <dbReference type="SAM" id="SignalP"/>
    </source>
</evidence>